<feature type="transmembrane region" description="Helical" evidence="2">
    <location>
        <begin position="268"/>
        <end position="284"/>
    </location>
</feature>
<dbReference type="RefSeq" id="WP_343954944.1">
    <property type="nucleotide sequence ID" value="NZ_BAAAHQ010000054.1"/>
</dbReference>
<feature type="transmembrane region" description="Helical" evidence="2">
    <location>
        <begin position="147"/>
        <end position="164"/>
    </location>
</feature>
<comment type="caution">
    <text evidence="4">The sequence shown here is derived from an EMBL/GenBank/DDBJ whole genome shotgun (WGS) entry which is preliminary data.</text>
</comment>
<protein>
    <submittedName>
        <fullName evidence="4">EamA family transporter</fullName>
    </submittedName>
</protein>
<feature type="transmembrane region" description="Helical" evidence="2">
    <location>
        <begin position="33"/>
        <end position="54"/>
    </location>
</feature>
<feature type="transmembrane region" description="Helical" evidence="2">
    <location>
        <begin position="215"/>
        <end position="234"/>
    </location>
</feature>
<dbReference type="SUPFAM" id="SSF103481">
    <property type="entry name" value="Multidrug resistance efflux transporter EmrE"/>
    <property type="match status" value="2"/>
</dbReference>
<sequence>MSPWALALVIVAAAAHAGWNLLSKQSAKADSTVFLWLVAVAASALWSPVFLWYVLAEDARPSWRDLAVICCSAMLHLGYFVLLQRGYREGDLSTVYPVARGTGPMLAGLVAVLFLGESPGPWGVAGILLIGAGVFLMSSGGAVDPKGVAYGLATGVFIAAYTLWDSRVVGVFAVAPLLLNYLGEAVRAAVLTPAVLRAGRRGLVRPTWRAHRWRIVGAGVLMPLSYLLVLYAFTMAPVSVVAPTREVSVLIAVLLGGHLLAEGGLRRRLVAAAVILGGVVAIALS</sequence>
<dbReference type="Proteomes" id="UP001501578">
    <property type="component" value="Unassembled WGS sequence"/>
</dbReference>
<evidence type="ECO:0000313" key="5">
    <source>
        <dbReference type="Proteomes" id="UP001501578"/>
    </source>
</evidence>
<comment type="similarity">
    <text evidence="1">Belongs to the EamA transporter family.</text>
</comment>
<name>A0ABN1R7W2_9ACTN</name>
<proteinExistence type="inferred from homology"/>
<dbReference type="Gene3D" id="1.10.3730.20">
    <property type="match status" value="2"/>
</dbReference>
<keyword evidence="2" id="KW-1133">Transmembrane helix</keyword>
<feature type="transmembrane region" description="Helical" evidence="2">
    <location>
        <begin position="122"/>
        <end position="141"/>
    </location>
</feature>
<feature type="transmembrane region" description="Helical" evidence="2">
    <location>
        <begin position="95"/>
        <end position="115"/>
    </location>
</feature>
<evidence type="ECO:0000259" key="3">
    <source>
        <dbReference type="Pfam" id="PF00892"/>
    </source>
</evidence>
<dbReference type="EMBL" id="BAAAHQ010000054">
    <property type="protein sequence ID" value="GAA0952182.1"/>
    <property type="molecule type" value="Genomic_DNA"/>
</dbReference>
<keyword evidence="2" id="KW-0812">Transmembrane</keyword>
<dbReference type="InterPro" id="IPR037185">
    <property type="entry name" value="EmrE-like"/>
</dbReference>
<feature type="transmembrane region" description="Helical" evidence="2">
    <location>
        <begin position="66"/>
        <end position="83"/>
    </location>
</feature>
<feature type="domain" description="EamA" evidence="3">
    <location>
        <begin position="146"/>
        <end position="282"/>
    </location>
</feature>
<evidence type="ECO:0000256" key="2">
    <source>
        <dbReference type="SAM" id="Phobius"/>
    </source>
</evidence>
<keyword evidence="5" id="KW-1185">Reference proteome</keyword>
<evidence type="ECO:0000256" key="1">
    <source>
        <dbReference type="ARBA" id="ARBA00007362"/>
    </source>
</evidence>
<evidence type="ECO:0000313" key="4">
    <source>
        <dbReference type="EMBL" id="GAA0952182.1"/>
    </source>
</evidence>
<keyword evidence="2" id="KW-0472">Membrane</keyword>
<dbReference type="InterPro" id="IPR000620">
    <property type="entry name" value="EamA_dom"/>
</dbReference>
<organism evidence="4 5">
    <name type="scientific">Nonomuraea longicatena</name>
    <dbReference type="NCBI Taxonomy" id="83682"/>
    <lineage>
        <taxon>Bacteria</taxon>
        <taxon>Bacillati</taxon>
        <taxon>Actinomycetota</taxon>
        <taxon>Actinomycetes</taxon>
        <taxon>Streptosporangiales</taxon>
        <taxon>Streptosporangiaceae</taxon>
        <taxon>Nonomuraea</taxon>
    </lineage>
</organism>
<reference evidence="4 5" key="1">
    <citation type="journal article" date="2019" name="Int. J. Syst. Evol. Microbiol.">
        <title>The Global Catalogue of Microorganisms (GCM) 10K type strain sequencing project: providing services to taxonomists for standard genome sequencing and annotation.</title>
        <authorList>
            <consortium name="The Broad Institute Genomics Platform"/>
            <consortium name="The Broad Institute Genome Sequencing Center for Infectious Disease"/>
            <person name="Wu L."/>
            <person name="Ma J."/>
        </authorList>
    </citation>
    <scope>NUCLEOTIDE SEQUENCE [LARGE SCALE GENOMIC DNA]</scope>
    <source>
        <strain evidence="4 5">JCM 11136</strain>
    </source>
</reference>
<feature type="transmembrane region" description="Helical" evidence="2">
    <location>
        <begin position="240"/>
        <end position="261"/>
    </location>
</feature>
<gene>
    <name evidence="4" type="ORF">GCM10009560_73610</name>
</gene>
<accession>A0ABN1R7W2</accession>
<dbReference type="Pfam" id="PF00892">
    <property type="entry name" value="EamA"/>
    <property type="match status" value="2"/>
</dbReference>
<feature type="domain" description="EamA" evidence="3">
    <location>
        <begin position="4"/>
        <end position="138"/>
    </location>
</feature>